<dbReference type="InterPro" id="IPR005147">
    <property type="entry name" value="tRNA_synthase_B5-dom"/>
</dbReference>
<keyword evidence="8" id="KW-0648">Protein biosynthesis</keyword>
<dbReference type="SUPFAM" id="SSF46955">
    <property type="entry name" value="Putative DNA-binding domain"/>
    <property type="match status" value="2"/>
</dbReference>
<keyword evidence="3 13" id="KW-0436">Ligase</keyword>
<evidence type="ECO:0000313" key="13">
    <source>
        <dbReference type="EMBL" id="XCB28605.1"/>
    </source>
</evidence>
<dbReference type="PANTHER" id="PTHR10947">
    <property type="entry name" value="PHENYLALANYL-TRNA SYNTHETASE BETA CHAIN AND LEUCINE-RICH REPEAT-CONTAINING PROTEIN 47"/>
    <property type="match status" value="1"/>
</dbReference>
<dbReference type="GO" id="GO:0006432">
    <property type="term" value="P:phenylalanyl-tRNA aminoacylation"/>
    <property type="evidence" value="ECO:0007669"/>
    <property type="project" value="InterPro"/>
</dbReference>
<dbReference type="Gene3D" id="3.30.56.10">
    <property type="match status" value="2"/>
</dbReference>
<evidence type="ECO:0000256" key="3">
    <source>
        <dbReference type="ARBA" id="ARBA00022598"/>
    </source>
</evidence>
<dbReference type="InterPro" id="IPR041616">
    <property type="entry name" value="PheRS_beta_core"/>
</dbReference>
<keyword evidence="5" id="KW-0547">Nucleotide-binding</keyword>
<dbReference type="GO" id="GO:0004826">
    <property type="term" value="F:phenylalanine-tRNA ligase activity"/>
    <property type="evidence" value="ECO:0007669"/>
    <property type="project" value="UniProtKB-EC"/>
</dbReference>
<dbReference type="GO" id="GO:0003723">
    <property type="term" value="F:RNA binding"/>
    <property type="evidence" value="ECO:0007669"/>
    <property type="project" value="InterPro"/>
</dbReference>
<keyword evidence="4" id="KW-0479">Metal-binding</keyword>
<reference evidence="13" key="1">
    <citation type="submission" date="2023-08" db="EMBL/GenBank/DDBJ databases">
        <authorList>
            <person name="Messyasz A."/>
            <person name="Mannisto M.K."/>
            <person name="Kerkhof L.J."/>
            <person name="Haggblom M."/>
        </authorList>
    </citation>
    <scope>NUCLEOTIDE SEQUENCE</scope>
    <source>
        <strain evidence="13">M8UP23</strain>
    </source>
</reference>
<evidence type="ECO:0000256" key="6">
    <source>
        <dbReference type="ARBA" id="ARBA00022840"/>
    </source>
</evidence>
<dbReference type="GO" id="GO:0000287">
    <property type="term" value="F:magnesium ion binding"/>
    <property type="evidence" value="ECO:0007669"/>
    <property type="project" value="InterPro"/>
</dbReference>
<evidence type="ECO:0000259" key="11">
    <source>
        <dbReference type="PROSITE" id="PS51447"/>
    </source>
</evidence>
<dbReference type="InterPro" id="IPR005121">
    <property type="entry name" value="Fdx_antiC-bd"/>
</dbReference>
<keyword evidence="9" id="KW-0030">Aminoacyl-tRNA synthetase</keyword>
<dbReference type="SMART" id="SM00873">
    <property type="entry name" value="B3_4"/>
    <property type="match status" value="1"/>
</dbReference>
<feature type="domain" description="B5" evidence="12">
    <location>
        <begin position="314"/>
        <end position="399"/>
    </location>
</feature>
<dbReference type="InterPro" id="IPR020825">
    <property type="entry name" value="Phe-tRNA_synthase-like_B3/B4"/>
</dbReference>
<dbReference type="AlphaFoldDB" id="A0AAU7ZJC1"/>
<accession>A0AAU7ZJC1</accession>
<dbReference type="InterPro" id="IPR009061">
    <property type="entry name" value="DNA-bd_dom_put_sf"/>
</dbReference>
<dbReference type="EC" id="6.1.1.20" evidence="2"/>
<dbReference type="InterPro" id="IPR045864">
    <property type="entry name" value="aa-tRNA-synth_II/BPL/LPL"/>
</dbReference>
<dbReference type="InterPro" id="IPR045060">
    <property type="entry name" value="Phe-tRNA-ligase_IIc_bsu"/>
</dbReference>
<dbReference type="RefSeq" id="WP_353070324.1">
    <property type="nucleotide sequence ID" value="NZ_CP132932.1"/>
</dbReference>
<dbReference type="SUPFAM" id="SSF54991">
    <property type="entry name" value="Anticodon-binding domain of PheRS"/>
    <property type="match status" value="1"/>
</dbReference>
<protein>
    <recommendedName>
        <fullName evidence="2">phenylalanine--tRNA ligase</fullName>
        <ecNumber evidence="2">6.1.1.20</ecNumber>
    </recommendedName>
</protein>
<dbReference type="PROSITE" id="PS51447">
    <property type="entry name" value="FDX_ACB"/>
    <property type="match status" value="1"/>
</dbReference>
<reference evidence="13" key="2">
    <citation type="journal article" date="2024" name="Environ. Microbiol.">
        <title>Genome analysis and description of Tunturibacter gen. nov. expands the diversity of Terriglobia in tundra soils.</title>
        <authorList>
            <person name="Messyasz A."/>
            <person name="Mannisto M.K."/>
            <person name="Kerkhof L.J."/>
            <person name="Haggblom M.M."/>
        </authorList>
    </citation>
    <scope>NUCLEOTIDE SEQUENCE</scope>
    <source>
        <strain evidence="13">M8UP23</strain>
    </source>
</reference>
<proteinExistence type="predicted"/>
<dbReference type="Gene3D" id="3.30.70.380">
    <property type="entry name" value="Ferrodoxin-fold anticodon-binding domain"/>
    <property type="match status" value="1"/>
</dbReference>
<evidence type="ECO:0000256" key="7">
    <source>
        <dbReference type="ARBA" id="ARBA00022842"/>
    </source>
</evidence>
<dbReference type="PROSITE" id="PS51483">
    <property type="entry name" value="B5"/>
    <property type="match status" value="1"/>
</dbReference>
<dbReference type="SUPFAM" id="SSF55681">
    <property type="entry name" value="Class II aaRS and biotin synthetases"/>
    <property type="match status" value="1"/>
</dbReference>
<dbReference type="Pfam" id="PF03483">
    <property type="entry name" value="B3_4"/>
    <property type="match status" value="1"/>
</dbReference>
<feature type="region of interest" description="Disordered" evidence="10">
    <location>
        <begin position="451"/>
        <end position="537"/>
    </location>
</feature>
<evidence type="ECO:0000256" key="1">
    <source>
        <dbReference type="ARBA" id="ARBA00001946"/>
    </source>
</evidence>
<dbReference type="EMBL" id="CP132932">
    <property type="protein sequence ID" value="XCB28605.1"/>
    <property type="molecule type" value="Genomic_DNA"/>
</dbReference>
<dbReference type="SMART" id="SM00896">
    <property type="entry name" value="FDX-ACB"/>
    <property type="match status" value="1"/>
</dbReference>
<evidence type="ECO:0000256" key="4">
    <source>
        <dbReference type="ARBA" id="ARBA00022723"/>
    </source>
</evidence>
<evidence type="ECO:0000256" key="5">
    <source>
        <dbReference type="ARBA" id="ARBA00022741"/>
    </source>
</evidence>
<dbReference type="GO" id="GO:0009328">
    <property type="term" value="C:phenylalanine-tRNA ligase complex"/>
    <property type="evidence" value="ECO:0007669"/>
    <property type="project" value="TreeGrafter"/>
</dbReference>
<feature type="compositionally biased region" description="Polar residues" evidence="10">
    <location>
        <begin position="485"/>
        <end position="510"/>
    </location>
</feature>
<evidence type="ECO:0000256" key="9">
    <source>
        <dbReference type="ARBA" id="ARBA00023146"/>
    </source>
</evidence>
<evidence type="ECO:0000256" key="2">
    <source>
        <dbReference type="ARBA" id="ARBA00012814"/>
    </source>
</evidence>
<keyword evidence="7" id="KW-0460">Magnesium</keyword>
<dbReference type="GO" id="GO:0005524">
    <property type="term" value="F:ATP binding"/>
    <property type="evidence" value="ECO:0007669"/>
    <property type="project" value="UniProtKB-KW"/>
</dbReference>
<evidence type="ECO:0000256" key="8">
    <source>
        <dbReference type="ARBA" id="ARBA00022917"/>
    </source>
</evidence>
<dbReference type="Gene3D" id="3.50.40.10">
    <property type="entry name" value="Phenylalanyl-trna Synthetase, Chain B, domain 3"/>
    <property type="match status" value="1"/>
</dbReference>
<dbReference type="Pfam" id="PF17759">
    <property type="entry name" value="tRNA_synthFbeta"/>
    <property type="match status" value="1"/>
</dbReference>
<evidence type="ECO:0000256" key="10">
    <source>
        <dbReference type="SAM" id="MobiDB-lite"/>
    </source>
</evidence>
<evidence type="ECO:0000259" key="12">
    <source>
        <dbReference type="PROSITE" id="PS51483"/>
    </source>
</evidence>
<gene>
    <name evidence="13" type="ORF">RBB75_09840</name>
</gene>
<dbReference type="Pfam" id="PF03484">
    <property type="entry name" value="B5"/>
    <property type="match status" value="1"/>
</dbReference>
<feature type="region of interest" description="Disordered" evidence="10">
    <location>
        <begin position="656"/>
        <end position="680"/>
    </location>
</feature>
<dbReference type="KEGG" id="temp:RBB75_09840"/>
<dbReference type="InterPro" id="IPR036690">
    <property type="entry name" value="Fdx_antiC-bd_sf"/>
</dbReference>
<dbReference type="Gene3D" id="3.30.930.10">
    <property type="entry name" value="Bira Bifunctional Protein, Domain 2"/>
    <property type="match status" value="1"/>
</dbReference>
<comment type="cofactor">
    <cofactor evidence="1">
        <name>Mg(2+)</name>
        <dbReference type="ChEBI" id="CHEBI:18420"/>
    </cofactor>
</comment>
<dbReference type="InterPro" id="IPR005146">
    <property type="entry name" value="B3/B4_tRNA-bd"/>
</dbReference>
<feature type="domain" description="FDX-ACB" evidence="11">
    <location>
        <begin position="755"/>
        <end position="847"/>
    </location>
</feature>
<keyword evidence="6" id="KW-0067">ATP-binding</keyword>
<name>A0AAU7ZJC1_9BACT</name>
<feature type="compositionally biased region" description="Basic and acidic residues" evidence="10">
    <location>
        <begin position="454"/>
        <end position="478"/>
    </location>
</feature>
<organism evidence="13">
    <name type="scientific">Tunturiibacter empetritectus</name>
    <dbReference type="NCBI Taxonomy" id="3069691"/>
    <lineage>
        <taxon>Bacteria</taxon>
        <taxon>Pseudomonadati</taxon>
        <taxon>Acidobacteriota</taxon>
        <taxon>Terriglobia</taxon>
        <taxon>Terriglobales</taxon>
        <taxon>Acidobacteriaceae</taxon>
        <taxon>Tunturiibacter</taxon>
    </lineage>
</organism>
<sequence length="855" mass="92832">MKILTSWLRTYVPNIPVDDHQLAEDLTLRGIAVEGLYFIDTKVAGRSVSHNSLFEMDITTNRVDAMNHYGIAREAATIYNLPLAPLNPKLPIGTLVDAPFSVRIAPEAKGLCGRFTAQVIRNVTIAPSSAHVAEYFTLLGQKQISNAVDASNFVLLGMGHPTHALDLDKIAGGIVVRLAHKGEKLKLLDGTDRTLEADDLVVADEVKALALAGVMGGWDSMITPETKNILVEAAWFDPATVRRSGRRHGLHTDASHRFERGADFNAPPIANALVTQLILNSGVAQSGGGASQQNGKPEGELIDLIDPEVAARTAHRPPIELSVKQVQRHLGTTIDPQGITSEIVAQYLTSLGCELLLHGLRDDQAVYSTKLPSWRLDLEREIDLIEEVARVYGYNRFANTLPAPGVVLTQPTAAKEAAVRTRLLALGFSESISSTFASQQDSDLFYAATGPAQKTDEEPSVKEPEAKEPETKELEAKELGAPSFAVSSQRVGYSQSEPSSSNIATNSSPNPGAPHVAASPSRVGHRDSDPPSPTAATIPVPMENPLSEEASLLRPSLVPGMVTMLAHNLNRDVREVRLFEQGQIFTGTIPADGAFISDVHEIPQLSLGLTTASPQPTAPLQVAADAPFFELKGAIESLLSLFDLNAARDAFPPRVLASEKESSSRPEAALLPPERRDPRLSSVQPLTFSAAAPAWLQPGRSATALLNNRPIAHFGELVHTQKETRKLRQPLYLAQLDLAALYELPLKKITAHDLSRYQAVERDFSFVFPDATQWQTVSDAIQALAIPELQSLKPIEVWRDAKKYPGVYSLLLRTVFQSNDRTLREDELTDWWTRIIAALTTLGGTIRDGANEAAK</sequence>
<dbReference type="SMART" id="SM00874">
    <property type="entry name" value="B5"/>
    <property type="match status" value="1"/>
</dbReference>
<dbReference type="PANTHER" id="PTHR10947:SF0">
    <property type="entry name" value="PHENYLALANINE--TRNA LIGASE BETA SUBUNIT"/>
    <property type="match status" value="1"/>
</dbReference>
<dbReference type="Pfam" id="PF03147">
    <property type="entry name" value="FDX-ACB"/>
    <property type="match status" value="1"/>
</dbReference>
<dbReference type="SUPFAM" id="SSF56037">
    <property type="entry name" value="PheT/TilS domain"/>
    <property type="match status" value="1"/>
</dbReference>